<dbReference type="InterPro" id="IPR050832">
    <property type="entry name" value="Bact_Acetyltransf"/>
</dbReference>
<dbReference type="GO" id="GO:0016747">
    <property type="term" value="F:acyltransferase activity, transferring groups other than amino-acyl groups"/>
    <property type="evidence" value="ECO:0007669"/>
    <property type="project" value="InterPro"/>
</dbReference>
<reference evidence="4 5" key="1">
    <citation type="submission" date="2016-05" db="EMBL/GenBank/DDBJ databases">
        <title>Paenibacillus oryzae. sp. nov., isolated from the rice root.</title>
        <authorList>
            <person name="Zhang J."/>
            <person name="Zhang X."/>
        </authorList>
    </citation>
    <scope>NUCLEOTIDE SEQUENCE [LARGE SCALE GENOMIC DNA]</scope>
    <source>
        <strain evidence="4 5">1DrF-4</strain>
    </source>
</reference>
<dbReference type="OrthoDB" id="2661907at2"/>
<evidence type="ECO:0000259" key="3">
    <source>
        <dbReference type="PROSITE" id="PS51186"/>
    </source>
</evidence>
<dbReference type="SUPFAM" id="SSF55729">
    <property type="entry name" value="Acyl-CoA N-acyltransferases (Nat)"/>
    <property type="match status" value="1"/>
</dbReference>
<dbReference type="AlphaFoldDB" id="A0A1A5YS63"/>
<evidence type="ECO:0000256" key="1">
    <source>
        <dbReference type="ARBA" id="ARBA00022679"/>
    </source>
</evidence>
<dbReference type="Proteomes" id="UP000092024">
    <property type="component" value="Unassembled WGS sequence"/>
</dbReference>
<protein>
    <recommendedName>
        <fullName evidence="3">N-acetyltransferase domain-containing protein</fullName>
    </recommendedName>
</protein>
<dbReference type="RefSeq" id="WP_068679174.1">
    <property type="nucleotide sequence ID" value="NZ_LYPA01000026.1"/>
</dbReference>
<evidence type="ECO:0000313" key="4">
    <source>
        <dbReference type="EMBL" id="OBR68403.1"/>
    </source>
</evidence>
<dbReference type="PANTHER" id="PTHR43877">
    <property type="entry name" value="AMINOALKYLPHOSPHONATE N-ACETYLTRANSFERASE-RELATED-RELATED"/>
    <property type="match status" value="1"/>
</dbReference>
<sequence length="162" mass="18730">MEVRPLQVDDQFRVLEIMEEHSFQFPPFIRALYPARWQSYLEAKDESQCGFYVMVDDSEGVIGHAGYVLQEDANQYEIVGVATKMSRLRSGVSSKLIAAICEKIEQLGHNTVVLYTLQHEQNQAAVAFYERLGFITLNLEMNYYSTGYHRLTLMKPLHREAF</sequence>
<dbReference type="EMBL" id="LYPA01000026">
    <property type="protein sequence ID" value="OBR68403.1"/>
    <property type="molecule type" value="Genomic_DNA"/>
</dbReference>
<evidence type="ECO:0000256" key="2">
    <source>
        <dbReference type="ARBA" id="ARBA00023315"/>
    </source>
</evidence>
<organism evidence="4 5">
    <name type="scientific">Paenibacillus oryzae</name>
    <dbReference type="NCBI Taxonomy" id="1844972"/>
    <lineage>
        <taxon>Bacteria</taxon>
        <taxon>Bacillati</taxon>
        <taxon>Bacillota</taxon>
        <taxon>Bacilli</taxon>
        <taxon>Bacillales</taxon>
        <taxon>Paenibacillaceae</taxon>
        <taxon>Paenibacillus</taxon>
    </lineage>
</organism>
<proteinExistence type="predicted"/>
<keyword evidence="1" id="KW-0808">Transferase</keyword>
<name>A0A1A5YS63_9BACL</name>
<keyword evidence="5" id="KW-1185">Reference proteome</keyword>
<feature type="domain" description="N-acetyltransferase" evidence="3">
    <location>
        <begin position="1"/>
        <end position="158"/>
    </location>
</feature>
<dbReference type="InterPro" id="IPR000182">
    <property type="entry name" value="GNAT_dom"/>
</dbReference>
<gene>
    <name evidence="4" type="ORF">A7K91_21205</name>
</gene>
<evidence type="ECO:0000313" key="5">
    <source>
        <dbReference type="Proteomes" id="UP000092024"/>
    </source>
</evidence>
<accession>A0A1A5YS63</accession>
<dbReference type="InterPro" id="IPR016181">
    <property type="entry name" value="Acyl_CoA_acyltransferase"/>
</dbReference>
<dbReference type="Gene3D" id="3.40.630.30">
    <property type="match status" value="1"/>
</dbReference>
<dbReference type="PROSITE" id="PS51186">
    <property type="entry name" value="GNAT"/>
    <property type="match status" value="1"/>
</dbReference>
<comment type="caution">
    <text evidence="4">The sequence shown here is derived from an EMBL/GenBank/DDBJ whole genome shotgun (WGS) entry which is preliminary data.</text>
</comment>
<keyword evidence="2" id="KW-0012">Acyltransferase</keyword>
<dbReference type="Pfam" id="PF00583">
    <property type="entry name" value="Acetyltransf_1"/>
    <property type="match status" value="1"/>
</dbReference>
<dbReference type="STRING" id="1844972.A7K91_21205"/>